<comment type="similarity">
    <text evidence="1">Belongs to the asteroid family.</text>
</comment>
<feature type="region of interest" description="Disordered" evidence="2">
    <location>
        <begin position="488"/>
        <end position="514"/>
    </location>
</feature>
<evidence type="ECO:0000313" key="4">
    <source>
        <dbReference type="Proteomes" id="UP000077266"/>
    </source>
</evidence>
<dbReference type="Proteomes" id="UP000077266">
    <property type="component" value="Unassembled WGS sequence"/>
</dbReference>
<dbReference type="InParanoid" id="A0A165QUI2"/>
<sequence>MGVHGLTTYLRENRRTLSTTLQLSLSNKPDAPTTTIVVDAWSFIYALYYQSGLPWIYGGETDKFAAVVTQVVSAWRAVGLVPIFVFDGPSPPAKFETTINRENAGRIKPSEIFFRTSAAGRAAPHFLSDSQLRMLPPLVHAACIRALLRADVVCHFADSEGDAFAVELAGILGAYVVGLDSDFVILRPGRDGYMGYIPLDEMTWAYPPPPSSEEPVEDGFVPIKSPKGRSRRKSTHLLGSGLIPTAAYDGLNVIVYTPDVLAAQLRIPVALLPVLAAFVGCDFSSFQRQFFDRGLTLSQRITRTAQTIQALVNPASRRGKAPSTVMDLVNTAIATLSIRTLDSAEQESIAHTIVDAILQYSILDFAGELWPTPDCLLHHPSECALLQALNTSSRTAEQKATLHEYIGAFRTGQLAPEVMDILFSATYWPTIFFENPDLDSTAKFIGRPIRRFMYAVLNHDVGIVDPDLAAPKEPHALSGDYSGAGSSTLSGMSSALDEDSSMSEGDFASSPTDSVASDSVASSFAQLTASNTSASTSTGLPTVKEYVRRAQHVGVQEVTVPSLEELMASSQSILDTELPDAVHARPEPARMTILLTALQSDTELIQALDADVVIPVIVLRSVLKTMASRPTPSERWQRHEAQAFLASCLSTALPAGTADQFVPEPRSVQLVAQILSAFEATLHLGQVLFLSDIVGDAITSFSGQWFHTRLALKCGAADAGDRFDACWKACTDGLVDVFAGEAKKSPRKEKKKLQLQAGSVPAAARAKSGAKSPVSAGRSMFAVLADMPE</sequence>
<organism evidence="3 4">
    <name type="scientific">Exidia glandulosa HHB12029</name>
    <dbReference type="NCBI Taxonomy" id="1314781"/>
    <lineage>
        <taxon>Eukaryota</taxon>
        <taxon>Fungi</taxon>
        <taxon>Dikarya</taxon>
        <taxon>Basidiomycota</taxon>
        <taxon>Agaricomycotina</taxon>
        <taxon>Agaricomycetes</taxon>
        <taxon>Auriculariales</taxon>
        <taxon>Exidiaceae</taxon>
        <taxon>Exidia</taxon>
    </lineage>
</organism>
<evidence type="ECO:0000256" key="2">
    <source>
        <dbReference type="SAM" id="MobiDB-lite"/>
    </source>
</evidence>
<evidence type="ECO:0000256" key="1">
    <source>
        <dbReference type="ARBA" id="ARBA00007398"/>
    </source>
</evidence>
<proteinExistence type="inferred from homology"/>
<dbReference type="OrthoDB" id="25987at2759"/>
<dbReference type="PANTHER" id="PTHR15665">
    <property type="entry name" value="ASTEROID PROTEIN"/>
    <property type="match status" value="1"/>
</dbReference>
<feature type="region of interest" description="Disordered" evidence="2">
    <location>
        <begin position="749"/>
        <end position="775"/>
    </location>
</feature>
<dbReference type="PANTHER" id="PTHR15665:SF1">
    <property type="entry name" value="PROTEIN ASTEROID HOMOLOG 1"/>
    <property type="match status" value="1"/>
</dbReference>
<protein>
    <submittedName>
        <fullName evidence="3">PIN domain-like protein</fullName>
    </submittedName>
</protein>
<reference evidence="3 4" key="1">
    <citation type="journal article" date="2016" name="Mol. Biol. Evol.">
        <title>Comparative Genomics of Early-Diverging Mushroom-Forming Fungi Provides Insights into the Origins of Lignocellulose Decay Capabilities.</title>
        <authorList>
            <person name="Nagy L.G."/>
            <person name="Riley R."/>
            <person name="Tritt A."/>
            <person name="Adam C."/>
            <person name="Daum C."/>
            <person name="Floudas D."/>
            <person name="Sun H."/>
            <person name="Yadav J.S."/>
            <person name="Pangilinan J."/>
            <person name="Larsson K.H."/>
            <person name="Matsuura K."/>
            <person name="Barry K."/>
            <person name="Labutti K."/>
            <person name="Kuo R."/>
            <person name="Ohm R.A."/>
            <person name="Bhattacharya S.S."/>
            <person name="Shirouzu T."/>
            <person name="Yoshinaga Y."/>
            <person name="Martin F.M."/>
            <person name="Grigoriev I.V."/>
            <person name="Hibbett D.S."/>
        </authorList>
    </citation>
    <scope>NUCLEOTIDE SEQUENCE [LARGE SCALE GENOMIC DNA]</scope>
    <source>
        <strain evidence="3 4">HHB12029</strain>
    </source>
</reference>
<dbReference type="AlphaFoldDB" id="A0A165QUI2"/>
<dbReference type="InterPro" id="IPR029060">
    <property type="entry name" value="PIN-like_dom_sf"/>
</dbReference>
<keyword evidence="4" id="KW-1185">Reference proteome</keyword>
<evidence type="ECO:0000313" key="3">
    <source>
        <dbReference type="EMBL" id="KZW04088.1"/>
    </source>
</evidence>
<dbReference type="Gene3D" id="3.40.50.1010">
    <property type="entry name" value="5'-nuclease"/>
    <property type="match status" value="1"/>
</dbReference>
<dbReference type="SUPFAM" id="SSF88723">
    <property type="entry name" value="PIN domain-like"/>
    <property type="match status" value="1"/>
</dbReference>
<dbReference type="EMBL" id="KV425882">
    <property type="protein sequence ID" value="KZW04088.1"/>
    <property type="molecule type" value="Genomic_DNA"/>
</dbReference>
<gene>
    <name evidence="3" type="ORF">EXIGLDRAFT_716096</name>
</gene>
<dbReference type="STRING" id="1314781.A0A165QUI2"/>
<dbReference type="InterPro" id="IPR026832">
    <property type="entry name" value="Asteroid"/>
</dbReference>
<name>A0A165QUI2_EXIGL</name>
<accession>A0A165QUI2</accession>